<sequence>MSTTPPLDPAHTVLLVMDFQPAILALLPERDREALLGRMEKVIADVRAGGGAVAYVRVGFTEADWAAIPPANRSFAPIAQHRLMHHADPDTAIHERLAPQDGDIVVRKIRHGGLSTTDLDQRLRERGITTLIIAGVSTSGVVLSTVLDAADRDYRLHVLADGVADPDPEAHDVLLHQVFPSRAHVLETAEVHTLLRADRHRPRPPGVARPATPEDVSSPQGGGAARGDGRADRSRR</sequence>
<accession>A0ABP8BDL5</accession>
<evidence type="ECO:0000256" key="2">
    <source>
        <dbReference type="SAM" id="MobiDB-lite"/>
    </source>
</evidence>
<evidence type="ECO:0000256" key="1">
    <source>
        <dbReference type="ARBA" id="ARBA00022801"/>
    </source>
</evidence>
<evidence type="ECO:0000313" key="4">
    <source>
        <dbReference type="EMBL" id="GAA4204315.1"/>
    </source>
</evidence>
<protein>
    <recommendedName>
        <fullName evidence="3">Isochorismatase-like domain-containing protein</fullName>
    </recommendedName>
</protein>
<feature type="region of interest" description="Disordered" evidence="2">
    <location>
        <begin position="196"/>
        <end position="236"/>
    </location>
</feature>
<dbReference type="Pfam" id="PF00857">
    <property type="entry name" value="Isochorismatase"/>
    <property type="match status" value="1"/>
</dbReference>
<evidence type="ECO:0000313" key="5">
    <source>
        <dbReference type="Proteomes" id="UP001501251"/>
    </source>
</evidence>
<dbReference type="EMBL" id="BAABAQ010000013">
    <property type="protein sequence ID" value="GAA4204315.1"/>
    <property type="molecule type" value="Genomic_DNA"/>
</dbReference>
<dbReference type="InterPro" id="IPR036380">
    <property type="entry name" value="Isochorismatase-like_sf"/>
</dbReference>
<dbReference type="CDD" id="cd00431">
    <property type="entry name" value="cysteine_hydrolases"/>
    <property type="match status" value="1"/>
</dbReference>
<dbReference type="RefSeq" id="WP_344921807.1">
    <property type="nucleotide sequence ID" value="NZ_BAABAQ010000013.1"/>
</dbReference>
<dbReference type="Proteomes" id="UP001501251">
    <property type="component" value="Unassembled WGS sequence"/>
</dbReference>
<gene>
    <name evidence="4" type="ORF">GCM10022252_63250</name>
</gene>
<comment type="caution">
    <text evidence="4">The sequence shown here is derived from an EMBL/GenBank/DDBJ whole genome shotgun (WGS) entry which is preliminary data.</text>
</comment>
<name>A0ABP8BDL5_9ACTN</name>
<keyword evidence="5" id="KW-1185">Reference proteome</keyword>
<organism evidence="4 5">
    <name type="scientific">Streptosporangium oxazolinicum</name>
    <dbReference type="NCBI Taxonomy" id="909287"/>
    <lineage>
        <taxon>Bacteria</taxon>
        <taxon>Bacillati</taxon>
        <taxon>Actinomycetota</taxon>
        <taxon>Actinomycetes</taxon>
        <taxon>Streptosporangiales</taxon>
        <taxon>Streptosporangiaceae</taxon>
        <taxon>Streptosporangium</taxon>
    </lineage>
</organism>
<keyword evidence="1" id="KW-0378">Hydrolase</keyword>
<dbReference type="PANTHER" id="PTHR43540">
    <property type="entry name" value="PEROXYUREIDOACRYLATE/UREIDOACRYLATE AMIDOHYDROLASE-RELATED"/>
    <property type="match status" value="1"/>
</dbReference>
<feature type="compositionally biased region" description="Basic and acidic residues" evidence="2">
    <location>
        <begin position="227"/>
        <end position="236"/>
    </location>
</feature>
<reference evidence="5" key="1">
    <citation type="journal article" date="2019" name="Int. J. Syst. Evol. Microbiol.">
        <title>The Global Catalogue of Microorganisms (GCM) 10K type strain sequencing project: providing services to taxonomists for standard genome sequencing and annotation.</title>
        <authorList>
            <consortium name="The Broad Institute Genomics Platform"/>
            <consortium name="The Broad Institute Genome Sequencing Center for Infectious Disease"/>
            <person name="Wu L."/>
            <person name="Ma J."/>
        </authorList>
    </citation>
    <scope>NUCLEOTIDE SEQUENCE [LARGE SCALE GENOMIC DNA]</scope>
    <source>
        <strain evidence="5">JCM 17388</strain>
    </source>
</reference>
<feature type="domain" description="Isochorismatase-like" evidence="3">
    <location>
        <begin position="12"/>
        <end position="190"/>
    </location>
</feature>
<dbReference type="InterPro" id="IPR000868">
    <property type="entry name" value="Isochorismatase-like_dom"/>
</dbReference>
<evidence type="ECO:0000259" key="3">
    <source>
        <dbReference type="Pfam" id="PF00857"/>
    </source>
</evidence>
<dbReference type="InterPro" id="IPR050272">
    <property type="entry name" value="Isochorismatase-like_hydrls"/>
</dbReference>
<proteinExistence type="predicted"/>
<dbReference type="Gene3D" id="3.40.50.850">
    <property type="entry name" value="Isochorismatase-like"/>
    <property type="match status" value="1"/>
</dbReference>
<dbReference type="SUPFAM" id="SSF52499">
    <property type="entry name" value="Isochorismatase-like hydrolases"/>
    <property type="match status" value="1"/>
</dbReference>